<dbReference type="EMBL" id="FPAB01000016">
    <property type="protein sequence ID" value="SFT22978.1"/>
    <property type="molecule type" value="Genomic_DNA"/>
</dbReference>
<feature type="compositionally biased region" description="Low complexity" evidence="1">
    <location>
        <begin position="12"/>
        <end position="25"/>
    </location>
</feature>
<feature type="compositionally biased region" description="Polar residues" evidence="1">
    <location>
        <begin position="1"/>
        <end position="11"/>
    </location>
</feature>
<dbReference type="Proteomes" id="UP000198873">
    <property type="component" value="Unassembled WGS sequence"/>
</dbReference>
<accession>A0A1I6WAG2</accession>
<gene>
    <name evidence="3" type="ORF">SAMN05444716_11616</name>
</gene>
<feature type="transmembrane region" description="Helical" evidence="2">
    <location>
        <begin position="80"/>
        <end position="102"/>
    </location>
</feature>
<keyword evidence="2" id="KW-0812">Transmembrane</keyword>
<organism evidence="3 4">
    <name type="scientific">Streptomyces harbinensis</name>
    <dbReference type="NCBI Taxonomy" id="1176198"/>
    <lineage>
        <taxon>Bacteria</taxon>
        <taxon>Bacillati</taxon>
        <taxon>Actinomycetota</taxon>
        <taxon>Actinomycetes</taxon>
        <taxon>Kitasatosporales</taxon>
        <taxon>Streptomycetaceae</taxon>
        <taxon>Streptomyces</taxon>
    </lineage>
</organism>
<dbReference type="RefSeq" id="WP_175543109.1">
    <property type="nucleotide sequence ID" value="NZ_FPAB01000016.1"/>
</dbReference>
<feature type="transmembrane region" description="Helical" evidence="2">
    <location>
        <begin position="108"/>
        <end position="128"/>
    </location>
</feature>
<sequence length="180" mass="18384">MNTPAASNESTTAGAAGPARTEAEAAAEAARLLAEAYSSTAPVATHYRDITPVPAQGDAVPHPQPGRPPMSQRATDHATLVLAYSIGSLPLGAATSLVLWSLSTVSPTTLAIAAAAPPALLAAVGITAKLISRAVADGAAALPPTVHHHHTGPTNVQHVQVHVENDTRWFGRTTNQLPPQ</sequence>
<evidence type="ECO:0000313" key="3">
    <source>
        <dbReference type="EMBL" id="SFT22978.1"/>
    </source>
</evidence>
<evidence type="ECO:0000313" key="4">
    <source>
        <dbReference type="Proteomes" id="UP000198873"/>
    </source>
</evidence>
<keyword evidence="2" id="KW-0472">Membrane</keyword>
<evidence type="ECO:0000256" key="1">
    <source>
        <dbReference type="SAM" id="MobiDB-lite"/>
    </source>
</evidence>
<protein>
    <submittedName>
        <fullName evidence="3">Uncharacterized protein</fullName>
    </submittedName>
</protein>
<reference evidence="4" key="1">
    <citation type="submission" date="2016-10" db="EMBL/GenBank/DDBJ databases">
        <authorList>
            <person name="Varghese N."/>
            <person name="Submissions S."/>
        </authorList>
    </citation>
    <scope>NUCLEOTIDE SEQUENCE [LARGE SCALE GENOMIC DNA]</scope>
    <source>
        <strain evidence="4">CGMCC 4.7047</strain>
    </source>
</reference>
<name>A0A1I6WAG2_9ACTN</name>
<keyword evidence="4" id="KW-1185">Reference proteome</keyword>
<keyword evidence="2" id="KW-1133">Transmembrane helix</keyword>
<feature type="region of interest" description="Disordered" evidence="1">
    <location>
        <begin position="1"/>
        <end position="25"/>
    </location>
</feature>
<evidence type="ECO:0000256" key="2">
    <source>
        <dbReference type="SAM" id="Phobius"/>
    </source>
</evidence>
<proteinExistence type="predicted"/>
<dbReference type="AlphaFoldDB" id="A0A1I6WAG2"/>
<dbReference type="STRING" id="1176198.SAMN05444716_11616"/>
<feature type="region of interest" description="Disordered" evidence="1">
    <location>
        <begin position="52"/>
        <end position="72"/>
    </location>
</feature>